<name>A0ACD5DDN9_9LACO</name>
<dbReference type="EMBL" id="CP168151">
    <property type="protein sequence ID" value="XFD39503.1"/>
    <property type="molecule type" value="Genomic_DNA"/>
</dbReference>
<protein>
    <submittedName>
        <fullName evidence="1">MerR family transcriptional regulator</fullName>
    </submittedName>
</protein>
<accession>A0ACD5DDN9</accession>
<keyword evidence="2" id="KW-1185">Reference proteome</keyword>
<reference evidence="1" key="1">
    <citation type="submission" date="2024-08" db="EMBL/GenBank/DDBJ databases">
        <title>Lentilactobacillus sp. nov., isolated from tree bark.</title>
        <authorList>
            <person name="Phuengjayaem S."/>
            <person name="Tanasupawat S."/>
        </authorList>
    </citation>
    <scope>NUCLEOTIDE SEQUENCE</scope>
    <source>
        <strain evidence="1">SPB1-3</strain>
    </source>
</reference>
<gene>
    <name evidence="1" type="ORF">O0236_008900</name>
</gene>
<proteinExistence type="predicted"/>
<dbReference type="Proteomes" id="UP001149860">
    <property type="component" value="Chromosome"/>
</dbReference>
<sequence length="123" mass="14561">MYTIAEVAEKFNVSKNTLRYYESEGLVPSISRDQNGIRHYSENDVEILNRIIHMRRLGATVKEAKWFDEELAKDNPNYDAGLSFLDRLNTKLDQKIAEIDQQKEFLRRKIDRIQKNKEEQLSK</sequence>
<organism evidence="1 2">
    <name type="scientific">Lentilactobacillus terminaliae</name>
    <dbReference type="NCBI Taxonomy" id="3003483"/>
    <lineage>
        <taxon>Bacteria</taxon>
        <taxon>Bacillati</taxon>
        <taxon>Bacillota</taxon>
        <taxon>Bacilli</taxon>
        <taxon>Lactobacillales</taxon>
        <taxon>Lactobacillaceae</taxon>
        <taxon>Lentilactobacillus</taxon>
    </lineage>
</organism>
<evidence type="ECO:0000313" key="2">
    <source>
        <dbReference type="Proteomes" id="UP001149860"/>
    </source>
</evidence>
<evidence type="ECO:0000313" key="1">
    <source>
        <dbReference type="EMBL" id="XFD39503.1"/>
    </source>
</evidence>